<dbReference type="EMBL" id="WHMJ01000006">
    <property type="protein sequence ID" value="MPV91236.1"/>
    <property type="molecule type" value="Genomic_DNA"/>
</dbReference>
<name>A0A6A7JS71_9BACT</name>
<evidence type="ECO:0000313" key="1">
    <source>
        <dbReference type="EMBL" id="AXP09289.1"/>
    </source>
</evidence>
<reference evidence="1 3" key="1">
    <citation type="submission" date="2018-08" db="EMBL/GenBank/DDBJ databases">
        <title>Survival mechanisms of Campylobacter hepaticus identified by genomic analysis and comparative transcriptomic analysis of in vivo and in vitro derived bacteria.</title>
        <authorList>
            <person name="Van T.T.H."/>
            <person name="Moore R.J."/>
        </authorList>
    </citation>
    <scope>NUCLEOTIDE SEQUENCE [LARGE SCALE GENOMIC DNA]</scope>
    <source>
        <strain evidence="1 3">HV10</strain>
    </source>
</reference>
<proteinExistence type="predicted"/>
<accession>A0A6A7JS71</accession>
<dbReference type="KEGG" id="chw:A2J15_006410"/>
<dbReference type="EMBL" id="CP031611">
    <property type="protein sequence ID" value="AXP09289.1"/>
    <property type="molecule type" value="Genomic_DNA"/>
</dbReference>
<dbReference type="Proteomes" id="UP000093205">
    <property type="component" value="Chromosome"/>
</dbReference>
<protein>
    <submittedName>
        <fullName evidence="1 2">Motility protein</fullName>
    </submittedName>
</protein>
<evidence type="ECO:0000313" key="3">
    <source>
        <dbReference type="Proteomes" id="UP000093205"/>
    </source>
</evidence>
<sequence length="59" mass="6472">MALDIPSNACLMSTINTSILKKSMDLNEELLNKLMEGMQECSESFNAEVLGSNSLDIYA</sequence>
<dbReference type="RefSeq" id="WP_066779134.1">
    <property type="nucleotide sequence ID" value="NZ_CBCSFE010000007.1"/>
</dbReference>
<dbReference type="Pfam" id="PF14070">
    <property type="entry name" value="YjfB_motility"/>
    <property type="match status" value="1"/>
</dbReference>
<organism evidence="2">
    <name type="scientific">Campylobacter hepaticus</name>
    <dbReference type="NCBI Taxonomy" id="1813019"/>
    <lineage>
        <taxon>Bacteria</taxon>
        <taxon>Pseudomonadati</taxon>
        <taxon>Campylobacterota</taxon>
        <taxon>Epsilonproteobacteria</taxon>
        <taxon>Campylobacterales</taxon>
        <taxon>Campylobacteraceae</taxon>
        <taxon>Campylobacter</taxon>
    </lineage>
</organism>
<dbReference type="GeneID" id="44005157"/>
<reference evidence="2" key="2">
    <citation type="journal article" date="2019" name="Front. Microbiol.">
        <title>Campylobacter hepaticus, the cause of Spotty Liver Disease in chickens: Transmission and routes of infection.</title>
        <authorList>
            <person name="Van T.H."/>
            <person name="Moore R.J."/>
            <person name="Phung C."/>
        </authorList>
    </citation>
    <scope>NUCLEOTIDE SEQUENCE</scope>
    <source>
        <strain evidence="2">QLD_2/QLD</strain>
    </source>
</reference>
<dbReference type="InterPro" id="IPR025906">
    <property type="entry name" value="YjfB_motility"/>
</dbReference>
<gene>
    <name evidence="1" type="ORF">A2J15_006410</name>
    <name evidence="2" type="ORF">GC022_03430</name>
</gene>
<evidence type="ECO:0000313" key="2">
    <source>
        <dbReference type="EMBL" id="MPV91236.1"/>
    </source>
</evidence>
<dbReference type="AlphaFoldDB" id="A0A6A7JS71"/>
<keyword evidence="3" id="KW-1185">Reference proteome</keyword>